<reference evidence="10" key="2">
    <citation type="journal article" date="2008" name="Genome Biol.">
        <title>Improved genome assembly and evidence-based global gene model set for the chordate Ciona intestinalis: new insight into intron and operon populations.</title>
        <authorList>
            <person name="Satou Y."/>
            <person name="Mineta K."/>
            <person name="Ogasawara M."/>
            <person name="Sasakura Y."/>
            <person name="Shoguchi E."/>
            <person name="Ueno K."/>
            <person name="Yamada L."/>
            <person name="Matsumoto J."/>
            <person name="Wasserscheid J."/>
            <person name="Dewar K."/>
            <person name="Wiley G.B."/>
            <person name="Macmil S.L."/>
            <person name="Roe B.A."/>
            <person name="Zeller R.W."/>
            <person name="Hastings K.E."/>
            <person name="Lemaire P."/>
            <person name="Lindquist E."/>
            <person name="Endo T."/>
            <person name="Hotta K."/>
            <person name="Inaba K."/>
        </authorList>
    </citation>
    <scope>NUCLEOTIDE SEQUENCE [LARGE SCALE GENOMIC DNA]</scope>
    <source>
        <strain evidence="10">wild type</strain>
    </source>
</reference>
<protein>
    <recommendedName>
        <fullName evidence="9">FHA domain-containing protein</fullName>
    </recommendedName>
</protein>
<dbReference type="AlphaFoldDB" id="F6QHZ5"/>
<dbReference type="SUPFAM" id="SSF52113">
    <property type="entry name" value="BRCT domain"/>
    <property type="match status" value="1"/>
</dbReference>
<keyword evidence="5" id="KW-0234">DNA repair</keyword>
<sequence length="234" mass="26323">MWSLVSTENNQVKRLLANRVYTFGRKDVDFIIANDSSVSRKHGTIKVIDEESSNEPCLLVSDSSKFGTFYSKNETGNEQHLVFNKITGKVRLKHGDCLRIGVLKSIFKIKHKPLLIVTSSMSSVLQEKLRDKVSKLGGKLTTSWQTGVTHLAMQSILLNVKVTQALACACPIVSEKYFSKLLKSVETNEAELPSTNDFLPDISEQGLDKRECSFQVNVERKNIFRDKTVVFLSH</sequence>
<proteinExistence type="inferred from homology"/>
<organism evidence="10 11">
    <name type="scientific">Ciona intestinalis</name>
    <name type="common">Transparent sea squirt</name>
    <name type="synonym">Ascidia intestinalis</name>
    <dbReference type="NCBI Taxonomy" id="7719"/>
    <lineage>
        <taxon>Eukaryota</taxon>
        <taxon>Metazoa</taxon>
        <taxon>Chordata</taxon>
        <taxon>Tunicata</taxon>
        <taxon>Ascidiacea</taxon>
        <taxon>Phlebobranchia</taxon>
        <taxon>Cionidae</taxon>
        <taxon>Ciona</taxon>
    </lineage>
</organism>
<dbReference type="PROSITE" id="PS50006">
    <property type="entry name" value="FHA_DOMAIN"/>
    <property type="match status" value="1"/>
</dbReference>
<feature type="domain" description="FHA" evidence="9">
    <location>
        <begin position="21"/>
        <end position="75"/>
    </location>
</feature>
<dbReference type="HOGENOM" id="CLU_1187298_0_0_1"/>
<dbReference type="Gene3D" id="3.40.50.10190">
    <property type="entry name" value="BRCT domain"/>
    <property type="match status" value="1"/>
</dbReference>
<dbReference type="Ensembl" id="ENSCINT00000004918.3">
    <property type="protein sequence ID" value="ENSCINP00000004918.3"/>
    <property type="gene ID" value="ENSCING00000002421.3"/>
</dbReference>
<dbReference type="GO" id="GO:0030870">
    <property type="term" value="C:Mre11 complex"/>
    <property type="evidence" value="ECO:0007669"/>
    <property type="project" value="InterPro"/>
</dbReference>
<reference evidence="10" key="4">
    <citation type="submission" date="2025-09" db="UniProtKB">
        <authorList>
            <consortium name="Ensembl"/>
        </authorList>
    </citation>
    <scope>IDENTIFICATION</scope>
</reference>
<dbReference type="CDD" id="cd22667">
    <property type="entry name" value="FHA_NBN"/>
    <property type="match status" value="1"/>
</dbReference>
<dbReference type="PANTHER" id="PTHR12162:SF0">
    <property type="entry name" value="NIBRIN"/>
    <property type="match status" value="1"/>
</dbReference>
<keyword evidence="3" id="KW-0158">Chromosome</keyword>
<evidence type="ECO:0000256" key="5">
    <source>
        <dbReference type="ARBA" id="ARBA00023204"/>
    </source>
</evidence>
<dbReference type="GO" id="GO:0005694">
    <property type="term" value="C:chromosome"/>
    <property type="evidence" value="ECO:0007669"/>
    <property type="project" value="UniProtKB-SubCell"/>
</dbReference>
<keyword evidence="4" id="KW-0227">DNA damage</keyword>
<name>F6QHZ5_CIOIN</name>
<evidence type="ECO:0000256" key="7">
    <source>
        <dbReference type="ARBA" id="ARBA00023306"/>
    </source>
</evidence>
<comment type="similarity">
    <text evidence="8">Belongs to the Nibrin family.</text>
</comment>
<dbReference type="InterPro" id="IPR040227">
    <property type="entry name" value="Nibrin-rel"/>
</dbReference>
<dbReference type="CDD" id="cd17741">
    <property type="entry name" value="BRCT_nibrin"/>
    <property type="match status" value="1"/>
</dbReference>
<dbReference type="EMBL" id="EAAA01001036">
    <property type="status" value="NOT_ANNOTATED_CDS"/>
    <property type="molecule type" value="Genomic_DNA"/>
</dbReference>
<keyword evidence="6" id="KW-0539">Nucleus</keyword>
<evidence type="ECO:0000256" key="1">
    <source>
        <dbReference type="ARBA" id="ARBA00004123"/>
    </source>
</evidence>
<dbReference type="Pfam" id="PF00498">
    <property type="entry name" value="FHA"/>
    <property type="match status" value="1"/>
</dbReference>
<comment type="subcellular location">
    <subcellularLocation>
        <location evidence="2">Chromosome</location>
    </subcellularLocation>
    <subcellularLocation>
        <location evidence="1">Nucleus</location>
    </subcellularLocation>
</comment>
<dbReference type="PANTHER" id="PTHR12162">
    <property type="entry name" value="NIBRIN-RELATED"/>
    <property type="match status" value="1"/>
</dbReference>
<dbReference type="STRING" id="7719.ENSCINP00000004918"/>
<dbReference type="InterPro" id="IPR000253">
    <property type="entry name" value="FHA_dom"/>
</dbReference>
<dbReference type="Pfam" id="PF00533">
    <property type="entry name" value="BRCT"/>
    <property type="match status" value="1"/>
</dbReference>
<dbReference type="GO" id="GO:0007095">
    <property type="term" value="P:mitotic G2 DNA damage checkpoint signaling"/>
    <property type="evidence" value="ECO:0007669"/>
    <property type="project" value="InterPro"/>
</dbReference>
<accession>F6QHZ5</accession>
<dbReference type="Gene3D" id="2.60.200.20">
    <property type="match status" value="1"/>
</dbReference>
<evidence type="ECO:0000313" key="10">
    <source>
        <dbReference type="Ensembl" id="ENSCINP00000004918.3"/>
    </source>
</evidence>
<dbReference type="GeneTree" id="ENSGT00390000000521"/>
<evidence type="ECO:0000313" key="11">
    <source>
        <dbReference type="Proteomes" id="UP000008144"/>
    </source>
</evidence>
<dbReference type="InterPro" id="IPR008984">
    <property type="entry name" value="SMAD_FHA_dom_sf"/>
</dbReference>
<dbReference type="FunFam" id="3.40.50.10190:FF:000241">
    <property type="entry name" value="nibrin isoform X1"/>
    <property type="match status" value="1"/>
</dbReference>
<evidence type="ECO:0000256" key="2">
    <source>
        <dbReference type="ARBA" id="ARBA00004286"/>
    </source>
</evidence>
<evidence type="ECO:0000259" key="9">
    <source>
        <dbReference type="PROSITE" id="PS50006"/>
    </source>
</evidence>
<dbReference type="Proteomes" id="UP000008144">
    <property type="component" value="Chromosome 12"/>
</dbReference>
<evidence type="ECO:0000256" key="8">
    <source>
        <dbReference type="ARBA" id="ARBA00044757"/>
    </source>
</evidence>
<dbReference type="OMA" id="LWGDDMV"/>
<evidence type="ECO:0000256" key="4">
    <source>
        <dbReference type="ARBA" id="ARBA00022763"/>
    </source>
</evidence>
<evidence type="ECO:0000256" key="6">
    <source>
        <dbReference type="ARBA" id="ARBA00023242"/>
    </source>
</evidence>
<dbReference type="SUPFAM" id="SSF49879">
    <property type="entry name" value="SMAD/FHA domain"/>
    <property type="match status" value="1"/>
</dbReference>
<keyword evidence="11" id="KW-1185">Reference proteome</keyword>
<dbReference type="GO" id="GO:0006302">
    <property type="term" value="P:double-strand break repair"/>
    <property type="evidence" value="ECO:0007669"/>
    <property type="project" value="InterPro"/>
</dbReference>
<reference evidence="11" key="1">
    <citation type="journal article" date="2002" name="Science">
        <title>The draft genome of Ciona intestinalis: insights into chordate and vertebrate origins.</title>
        <authorList>
            <person name="Dehal P."/>
            <person name="Satou Y."/>
            <person name="Campbell R.K."/>
            <person name="Chapman J."/>
            <person name="Degnan B."/>
            <person name="De Tomaso A."/>
            <person name="Davidson B."/>
            <person name="Di Gregorio A."/>
            <person name="Gelpke M."/>
            <person name="Goodstein D.M."/>
            <person name="Harafuji N."/>
            <person name="Hastings K.E."/>
            <person name="Ho I."/>
            <person name="Hotta K."/>
            <person name="Huang W."/>
            <person name="Kawashima T."/>
            <person name="Lemaire P."/>
            <person name="Martinez D."/>
            <person name="Meinertzhagen I.A."/>
            <person name="Necula S."/>
            <person name="Nonaka M."/>
            <person name="Putnam N."/>
            <person name="Rash S."/>
            <person name="Saiga H."/>
            <person name="Satake M."/>
            <person name="Terry A."/>
            <person name="Yamada L."/>
            <person name="Wang H.G."/>
            <person name="Awazu S."/>
            <person name="Azumi K."/>
            <person name="Boore J."/>
            <person name="Branno M."/>
            <person name="Chin-Bow S."/>
            <person name="DeSantis R."/>
            <person name="Doyle S."/>
            <person name="Francino P."/>
            <person name="Keys D.N."/>
            <person name="Haga S."/>
            <person name="Hayashi H."/>
            <person name="Hino K."/>
            <person name="Imai K.S."/>
            <person name="Inaba K."/>
            <person name="Kano S."/>
            <person name="Kobayashi K."/>
            <person name="Kobayashi M."/>
            <person name="Lee B.I."/>
            <person name="Makabe K.W."/>
            <person name="Manohar C."/>
            <person name="Matassi G."/>
            <person name="Medina M."/>
            <person name="Mochizuki Y."/>
            <person name="Mount S."/>
            <person name="Morishita T."/>
            <person name="Miura S."/>
            <person name="Nakayama A."/>
            <person name="Nishizaka S."/>
            <person name="Nomoto H."/>
            <person name="Ohta F."/>
            <person name="Oishi K."/>
            <person name="Rigoutsos I."/>
            <person name="Sano M."/>
            <person name="Sasaki A."/>
            <person name="Sasakura Y."/>
            <person name="Shoguchi E."/>
            <person name="Shin-i T."/>
            <person name="Spagnuolo A."/>
            <person name="Stainier D."/>
            <person name="Suzuki M.M."/>
            <person name="Tassy O."/>
            <person name="Takatori N."/>
            <person name="Tokuoka M."/>
            <person name="Yagi K."/>
            <person name="Yoshizaki F."/>
            <person name="Wada S."/>
            <person name="Zhang C."/>
            <person name="Hyatt P.D."/>
            <person name="Larimer F."/>
            <person name="Detter C."/>
            <person name="Doggett N."/>
            <person name="Glavina T."/>
            <person name="Hawkins T."/>
            <person name="Richardson P."/>
            <person name="Lucas S."/>
            <person name="Kohara Y."/>
            <person name="Levine M."/>
            <person name="Satoh N."/>
            <person name="Rokhsar D.S."/>
        </authorList>
    </citation>
    <scope>NUCLEOTIDE SEQUENCE [LARGE SCALE GENOMIC DNA]</scope>
</reference>
<keyword evidence="7" id="KW-0131">Cell cycle</keyword>
<reference evidence="10" key="3">
    <citation type="submission" date="2025-08" db="UniProtKB">
        <authorList>
            <consortium name="Ensembl"/>
        </authorList>
    </citation>
    <scope>IDENTIFICATION</scope>
</reference>
<dbReference type="InterPro" id="IPR001357">
    <property type="entry name" value="BRCT_dom"/>
</dbReference>
<dbReference type="InterPro" id="IPR036420">
    <property type="entry name" value="BRCT_dom_sf"/>
</dbReference>
<evidence type="ECO:0000256" key="3">
    <source>
        <dbReference type="ARBA" id="ARBA00022454"/>
    </source>
</evidence>
<dbReference type="InParanoid" id="F6QHZ5"/>